<evidence type="ECO:0000313" key="13">
    <source>
        <dbReference type="Proteomes" id="UP000004594"/>
    </source>
</evidence>
<dbReference type="Pfam" id="PF00571">
    <property type="entry name" value="CBS"/>
    <property type="match status" value="2"/>
</dbReference>
<dbReference type="SUPFAM" id="SSF56176">
    <property type="entry name" value="FAD-binding/transporter-associated domain-like"/>
    <property type="match status" value="1"/>
</dbReference>
<dbReference type="FunFam" id="3.10.580.10:FF:000002">
    <property type="entry name" value="Magnesium/cobalt efflux protein CorC"/>
    <property type="match status" value="1"/>
</dbReference>
<evidence type="ECO:0000256" key="9">
    <source>
        <dbReference type="PROSITE-ProRule" id="PRU00703"/>
    </source>
</evidence>
<dbReference type="Gene3D" id="3.10.580.10">
    <property type="entry name" value="CBS-domain"/>
    <property type="match status" value="1"/>
</dbReference>
<feature type="transmembrane region" description="Helical" evidence="10">
    <location>
        <begin position="6"/>
        <end position="30"/>
    </location>
</feature>
<dbReference type="CDD" id="cd04590">
    <property type="entry name" value="CBS_pair_CorC_HlyC_assoc"/>
    <property type="match status" value="1"/>
</dbReference>
<dbReference type="SUPFAM" id="SSF54631">
    <property type="entry name" value="CBS-domain pair"/>
    <property type="match status" value="1"/>
</dbReference>
<evidence type="ECO:0000259" key="11">
    <source>
        <dbReference type="PROSITE" id="PS51371"/>
    </source>
</evidence>
<keyword evidence="6 10" id="KW-1133">Transmembrane helix</keyword>
<comment type="similarity">
    <text evidence="2">Belongs to the UPF0053 family.</text>
</comment>
<evidence type="ECO:0000256" key="5">
    <source>
        <dbReference type="ARBA" id="ARBA00022737"/>
    </source>
</evidence>
<feature type="transmembrane region" description="Helical" evidence="10">
    <location>
        <begin position="51"/>
        <end position="71"/>
    </location>
</feature>
<dbReference type="Proteomes" id="UP000004594">
    <property type="component" value="Unassembled WGS sequence"/>
</dbReference>
<keyword evidence="5" id="KW-0677">Repeat</keyword>
<keyword evidence="3" id="KW-1003">Cell membrane</keyword>
<evidence type="ECO:0000256" key="4">
    <source>
        <dbReference type="ARBA" id="ARBA00022692"/>
    </source>
</evidence>
<dbReference type="OrthoDB" id="9798188at2"/>
<feature type="transmembrane region" description="Helical" evidence="10">
    <location>
        <begin position="91"/>
        <end position="112"/>
    </location>
</feature>
<reference evidence="12 13" key="1">
    <citation type="submission" date="2010-11" db="EMBL/GenBank/DDBJ databases">
        <authorList>
            <person name="Durkin A.S."/>
            <person name="Madupu R."/>
            <person name="Torralba M."/>
            <person name="Gillis M."/>
            <person name="Methe B."/>
            <person name="Sutton G."/>
            <person name="Nelson K.E."/>
        </authorList>
    </citation>
    <scope>NUCLEOTIDE SEQUENCE [LARGE SCALE GENOMIC DNA]</scope>
    <source>
        <strain evidence="12 13">UPII 345-E</strain>
    </source>
</reference>
<evidence type="ECO:0000256" key="1">
    <source>
        <dbReference type="ARBA" id="ARBA00004651"/>
    </source>
</evidence>
<dbReference type="eggNOG" id="COG1253">
    <property type="taxonomic scope" value="Bacteria"/>
</dbReference>
<dbReference type="PROSITE" id="PS51371">
    <property type="entry name" value="CBS"/>
    <property type="match status" value="2"/>
</dbReference>
<dbReference type="InterPro" id="IPR002550">
    <property type="entry name" value="CNNM"/>
</dbReference>
<dbReference type="InterPro" id="IPR016169">
    <property type="entry name" value="FAD-bd_PCMH_sub2"/>
</dbReference>
<evidence type="ECO:0000256" key="2">
    <source>
        <dbReference type="ARBA" id="ARBA00006337"/>
    </source>
</evidence>
<feature type="domain" description="CBS" evidence="11">
    <location>
        <begin position="271"/>
        <end position="330"/>
    </location>
</feature>
<evidence type="ECO:0000256" key="10">
    <source>
        <dbReference type="SAM" id="Phobius"/>
    </source>
</evidence>
<dbReference type="Pfam" id="PF01595">
    <property type="entry name" value="CNNM"/>
    <property type="match status" value="1"/>
</dbReference>
<evidence type="ECO:0000256" key="8">
    <source>
        <dbReference type="ARBA" id="ARBA00023136"/>
    </source>
</evidence>
<sequence>MPPDRLLIYFFIAIIMLLLNRLCTSINLSFSRIKKNQIEKDENDKFYYKKTSAVLAATQFCSLICSAIYGISIYEICLNFYEIYFKVHSNIFTTIAVYIVCIYIFILLYWTFSMKIPGVITLNKPIKSRLWSVKIMTKIFNPFTTSGFAIVKLICKYKKVPFNDGTRFIYTEEELRSIIEESHSGGRLNALENILIKNSFDFFDLITKDVMIPRNKMVTLDYDDDIETMHRIIAKSHHTRYPVYIDDKDSILGFIHVKDFMENTLCGQNNMKHILREILTVPEVMPASSLLQLMKTKRVYLAIVVDEYGSTAGLVTLEDLVEELVGQIPEEDSKTLEILKVNETTYEFDGMVILNDVSERLGINFDGDSTGTIGGFVFARLERIPKFGDCIFFSGWKFTVLKMEGFRVTRIRAEKIMLPKIIEKENCK</sequence>
<dbReference type="AlphaFoldDB" id="E4L9Y0"/>
<dbReference type="RefSeq" id="WP_007555021.1">
    <property type="nucleotide sequence ID" value="NZ_AENT01000025.1"/>
</dbReference>
<evidence type="ECO:0000256" key="3">
    <source>
        <dbReference type="ARBA" id="ARBA00022475"/>
    </source>
</evidence>
<gene>
    <name evidence="12" type="ORF">HMPREF9220_0141</name>
</gene>
<organism evidence="12 13">
    <name type="scientific">Dialister micraerophilus UPII 345-E</name>
    <dbReference type="NCBI Taxonomy" id="910314"/>
    <lineage>
        <taxon>Bacteria</taxon>
        <taxon>Bacillati</taxon>
        <taxon>Bacillota</taxon>
        <taxon>Negativicutes</taxon>
        <taxon>Veillonellales</taxon>
        <taxon>Veillonellaceae</taxon>
        <taxon>Dialister</taxon>
    </lineage>
</organism>
<dbReference type="PANTHER" id="PTHR43099:SF2">
    <property type="entry name" value="UPF0053 PROTEIN YRKA"/>
    <property type="match status" value="1"/>
</dbReference>
<comment type="caution">
    <text evidence="12">The sequence shown here is derived from an EMBL/GenBank/DDBJ whole genome shotgun (WGS) entry which is preliminary data.</text>
</comment>
<comment type="subcellular location">
    <subcellularLocation>
        <location evidence="1">Cell membrane</location>
        <topology evidence="1">Multi-pass membrane protein</topology>
    </subcellularLocation>
</comment>
<dbReference type="InterPro" id="IPR000644">
    <property type="entry name" value="CBS_dom"/>
</dbReference>
<dbReference type="Pfam" id="PF03471">
    <property type="entry name" value="CorC_HlyC"/>
    <property type="match status" value="1"/>
</dbReference>
<dbReference type="PANTHER" id="PTHR43099">
    <property type="entry name" value="UPF0053 PROTEIN YRKA"/>
    <property type="match status" value="1"/>
</dbReference>
<evidence type="ECO:0000256" key="6">
    <source>
        <dbReference type="ARBA" id="ARBA00022989"/>
    </source>
</evidence>
<dbReference type="Gene3D" id="3.30.465.10">
    <property type="match status" value="1"/>
</dbReference>
<dbReference type="InterPro" id="IPR051676">
    <property type="entry name" value="UPF0053_domain"/>
</dbReference>
<dbReference type="InterPro" id="IPR005170">
    <property type="entry name" value="Transptr-assoc_dom"/>
</dbReference>
<proteinExistence type="inferred from homology"/>
<keyword evidence="8 10" id="KW-0472">Membrane</keyword>
<dbReference type="InterPro" id="IPR036318">
    <property type="entry name" value="FAD-bd_PCMH-like_sf"/>
</dbReference>
<evidence type="ECO:0000256" key="7">
    <source>
        <dbReference type="ARBA" id="ARBA00023122"/>
    </source>
</evidence>
<accession>E4L9Y0</accession>
<dbReference type="GO" id="GO:0005886">
    <property type="term" value="C:plasma membrane"/>
    <property type="evidence" value="ECO:0007669"/>
    <property type="project" value="UniProtKB-SubCell"/>
</dbReference>
<evidence type="ECO:0000313" key="12">
    <source>
        <dbReference type="EMBL" id="EFR42443.1"/>
    </source>
</evidence>
<dbReference type="InterPro" id="IPR046342">
    <property type="entry name" value="CBS_dom_sf"/>
</dbReference>
<dbReference type="GO" id="GO:0050660">
    <property type="term" value="F:flavin adenine dinucleotide binding"/>
    <property type="evidence" value="ECO:0007669"/>
    <property type="project" value="InterPro"/>
</dbReference>
<feature type="domain" description="CBS" evidence="11">
    <location>
        <begin position="211"/>
        <end position="270"/>
    </location>
</feature>
<keyword evidence="4 10" id="KW-0812">Transmembrane</keyword>
<dbReference type="SMART" id="SM01091">
    <property type="entry name" value="CorC_HlyC"/>
    <property type="match status" value="1"/>
</dbReference>
<protein>
    <submittedName>
        <fullName evidence="12">CBS domain protein</fullName>
    </submittedName>
</protein>
<keyword evidence="7 9" id="KW-0129">CBS domain</keyword>
<dbReference type="InterPro" id="IPR044751">
    <property type="entry name" value="Ion_transp-like_CBS"/>
</dbReference>
<dbReference type="EMBL" id="AENT01000025">
    <property type="protein sequence ID" value="EFR42443.1"/>
    <property type="molecule type" value="Genomic_DNA"/>
</dbReference>
<name>E4L9Y0_9FIRM</name>